<feature type="binding site" evidence="12">
    <location>
        <position position="399"/>
    </location>
    <ligand>
        <name>ATP</name>
        <dbReference type="ChEBI" id="CHEBI:30616"/>
    </ligand>
</feature>
<dbReference type="InterPro" id="IPR008271">
    <property type="entry name" value="Ser/Thr_kinase_AS"/>
</dbReference>
<evidence type="ECO:0000256" key="1">
    <source>
        <dbReference type="ARBA" id="ARBA00005719"/>
    </source>
</evidence>
<evidence type="ECO:0000256" key="10">
    <source>
        <dbReference type="ARBA" id="ARBA00047899"/>
    </source>
</evidence>
<dbReference type="InterPro" id="IPR000719">
    <property type="entry name" value="Prot_kinase_dom"/>
</dbReference>
<evidence type="ECO:0000256" key="3">
    <source>
        <dbReference type="ARBA" id="ARBA00022527"/>
    </source>
</evidence>
<keyword evidence="4" id="KW-0597">Phosphoprotein</keyword>
<comment type="catalytic activity">
    <reaction evidence="11">
        <text>L-seryl-[protein] + ATP = O-phospho-L-seryl-[protein] + ADP + H(+)</text>
        <dbReference type="Rhea" id="RHEA:17989"/>
        <dbReference type="Rhea" id="RHEA-COMP:9863"/>
        <dbReference type="Rhea" id="RHEA-COMP:11604"/>
        <dbReference type="ChEBI" id="CHEBI:15378"/>
        <dbReference type="ChEBI" id="CHEBI:29999"/>
        <dbReference type="ChEBI" id="CHEBI:30616"/>
        <dbReference type="ChEBI" id="CHEBI:83421"/>
        <dbReference type="ChEBI" id="CHEBI:456216"/>
        <dbReference type="EC" id="2.7.11.1"/>
    </reaction>
</comment>
<dbReference type="InterPro" id="IPR000095">
    <property type="entry name" value="CRIB_dom"/>
</dbReference>
<dbReference type="PROSITE" id="PS00108">
    <property type="entry name" value="PROTEIN_KINASE_ST"/>
    <property type="match status" value="1"/>
</dbReference>
<dbReference type="InterPro" id="IPR050839">
    <property type="entry name" value="Rho-assoc_Ser/Thr_Kinase"/>
</dbReference>
<dbReference type="SMART" id="SM00220">
    <property type="entry name" value="S_TKc"/>
    <property type="match status" value="1"/>
</dbReference>
<dbReference type="PROSITE" id="PS00107">
    <property type="entry name" value="PROTEIN_KINASE_ATP"/>
    <property type="match status" value="1"/>
</dbReference>
<reference evidence="17 18" key="1">
    <citation type="submission" date="2021-02" db="EMBL/GenBank/DDBJ databases">
        <title>Variation within the Batrachochytrium salamandrivorans European outbreak.</title>
        <authorList>
            <person name="Kelly M."/>
            <person name="Pasmans F."/>
            <person name="Shea T.P."/>
            <person name="Munoz J.F."/>
            <person name="Carranza S."/>
            <person name="Cuomo C.A."/>
            <person name="Martel A."/>
        </authorList>
    </citation>
    <scope>NUCLEOTIDE SEQUENCE [LARGE SCALE GENOMIC DNA]</scope>
    <source>
        <strain evidence="17 18">AMFP18/2</strain>
    </source>
</reference>
<organism evidence="17 18">
    <name type="scientific">Batrachochytrium salamandrivorans</name>
    <dbReference type="NCBI Taxonomy" id="1357716"/>
    <lineage>
        <taxon>Eukaryota</taxon>
        <taxon>Fungi</taxon>
        <taxon>Fungi incertae sedis</taxon>
        <taxon>Chytridiomycota</taxon>
        <taxon>Chytridiomycota incertae sedis</taxon>
        <taxon>Chytridiomycetes</taxon>
        <taxon>Rhizophydiales</taxon>
        <taxon>Rhizophydiales incertae sedis</taxon>
        <taxon>Batrachochytrium</taxon>
    </lineage>
</organism>
<dbReference type="InterPro" id="IPR017441">
    <property type="entry name" value="Protein_kinase_ATP_BS"/>
</dbReference>
<comment type="similarity">
    <text evidence="9">Belongs to the protein kinase superfamily. STE Ser/Thr protein kinase family. COT1 subfamily.</text>
</comment>
<evidence type="ECO:0000259" key="14">
    <source>
        <dbReference type="PROSITE" id="PS50011"/>
    </source>
</evidence>
<dbReference type="Gene3D" id="3.30.200.20">
    <property type="entry name" value="Phosphorylase Kinase, domain 1"/>
    <property type="match status" value="1"/>
</dbReference>
<dbReference type="Gene3D" id="1.10.510.10">
    <property type="entry name" value="Transferase(Phosphotransferase) domain 1"/>
    <property type="match status" value="1"/>
</dbReference>
<feature type="domain" description="AGC-kinase C-terminal" evidence="16">
    <location>
        <begin position="777"/>
        <end position="855"/>
    </location>
</feature>
<evidence type="ECO:0000256" key="7">
    <source>
        <dbReference type="ARBA" id="ARBA00022777"/>
    </source>
</evidence>
<keyword evidence="18" id="KW-1185">Reference proteome</keyword>
<keyword evidence="3" id="KW-0723">Serine/threonine-protein kinase</keyword>
<dbReference type="Proteomes" id="UP001648503">
    <property type="component" value="Unassembled WGS sequence"/>
</dbReference>
<feature type="domain" description="CRIB" evidence="15">
    <location>
        <begin position="11"/>
        <end position="24"/>
    </location>
</feature>
<feature type="domain" description="Protein kinase" evidence="14">
    <location>
        <begin position="370"/>
        <end position="742"/>
    </location>
</feature>
<dbReference type="Pfam" id="PF00069">
    <property type="entry name" value="Pkinase"/>
    <property type="match status" value="2"/>
</dbReference>
<gene>
    <name evidence="17" type="ORF">BASA50_011157</name>
</gene>
<protein>
    <recommendedName>
        <fullName evidence="2">non-specific serine/threonine protein kinase</fullName>
        <ecNumber evidence="2">2.7.11.1</ecNumber>
    </recommendedName>
</protein>
<evidence type="ECO:0000256" key="4">
    <source>
        <dbReference type="ARBA" id="ARBA00022553"/>
    </source>
</evidence>
<keyword evidence="8 12" id="KW-0067">ATP-binding</keyword>
<keyword evidence="6 12" id="KW-0547">Nucleotide-binding</keyword>
<name>A0ABQ8EXJ2_9FUNG</name>
<comment type="catalytic activity">
    <reaction evidence="10">
        <text>L-threonyl-[protein] + ATP = O-phospho-L-threonyl-[protein] + ADP + H(+)</text>
        <dbReference type="Rhea" id="RHEA:46608"/>
        <dbReference type="Rhea" id="RHEA-COMP:11060"/>
        <dbReference type="Rhea" id="RHEA-COMP:11605"/>
        <dbReference type="ChEBI" id="CHEBI:15378"/>
        <dbReference type="ChEBI" id="CHEBI:30013"/>
        <dbReference type="ChEBI" id="CHEBI:30616"/>
        <dbReference type="ChEBI" id="CHEBI:61977"/>
        <dbReference type="ChEBI" id="CHEBI:456216"/>
        <dbReference type="EC" id="2.7.11.1"/>
    </reaction>
</comment>
<dbReference type="PANTHER" id="PTHR22988">
    <property type="entry name" value="MYOTONIC DYSTROPHY S/T KINASE-RELATED"/>
    <property type="match status" value="1"/>
</dbReference>
<feature type="compositionally biased region" description="Polar residues" evidence="13">
    <location>
        <begin position="295"/>
        <end position="304"/>
    </location>
</feature>
<feature type="region of interest" description="Disordered" evidence="13">
    <location>
        <begin position="285"/>
        <end position="304"/>
    </location>
</feature>
<dbReference type="EC" id="2.7.11.1" evidence="2"/>
<evidence type="ECO:0000256" key="13">
    <source>
        <dbReference type="SAM" id="MobiDB-lite"/>
    </source>
</evidence>
<evidence type="ECO:0000256" key="2">
    <source>
        <dbReference type="ARBA" id="ARBA00012513"/>
    </source>
</evidence>
<evidence type="ECO:0000256" key="11">
    <source>
        <dbReference type="ARBA" id="ARBA00048679"/>
    </source>
</evidence>
<dbReference type="CDD" id="cd05573">
    <property type="entry name" value="STKc_ROCK_NDR_like"/>
    <property type="match status" value="1"/>
</dbReference>
<dbReference type="PANTHER" id="PTHR22988:SF71">
    <property type="entry name" value="CITRON RHO-INTERACTING KINASE"/>
    <property type="match status" value="1"/>
</dbReference>
<keyword evidence="7" id="KW-0418">Kinase</keyword>
<evidence type="ECO:0000259" key="16">
    <source>
        <dbReference type="PROSITE" id="PS51285"/>
    </source>
</evidence>
<evidence type="ECO:0000256" key="9">
    <source>
        <dbReference type="ARBA" id="ARBA00038271"/>
    </source>
</evidence>
<dbReference type="InterPro" id="IPR011009">
    <property type="entry name" value="Kinase-like_dom_sf"/>
</dbReference>
<sequence length="885" mass="99721">MYKRSISKDMISEPMNLEHRLHINGTSLSEAHLSSLMDISVTPRVLPTLPVTQPPPPPTSVDSKQTHRMFISPPENFDHRIHAETKEDAERILSTMVFGNPRKPETTSMLNSSTIKYDGQDSPSNEFKSLRRPGGIDKATISLPKNFDHISHADTTGDIETIFQSNTNISKEIQPLSAAPPSVSVKRTMTLQRLKSSKREDTETTKSHQKSFITNALSRATTMVRPRPLIGPPTLIVYPPTQVEIGIEISPDSTTPCSPVRNTPGIIDLDVTKKPQILRPHIGTTMKQAGGDSLGTKSTKLQTTDTHKEKRWAALLGIGRSARALRRVNLDKQMQCTDDEDERRKIHEAWLLQESQNLRTLRERMSITDFEVLQTLGHGGFGVVRLVRDKFTREIFAMKILRKSEMIKMRQESHVRAERDILSCASEVADWIVQLVYTFQDADYLYFVLEFMPGGDLLGLLIKLDIFKEDFAKHYCAEMVMAIEEVHKLGMIHRDVKPDNFLFDAQGHLRLADFGLATDFYKYNHHRRGFDEKVQSTPTTELSSSMMSIDSKLCTPKKAAEAIPIPNKPLNKQLRQNFSKSESMLNEKLVEDGELVDQPHPKIIATPPLLPKKPLLHHDQETPARLASEKSINRKFAAFSIVGTNNYIAPEVLQSNSNRGYDKSCDWWSLGVILFEMLFGYPPFSSKTQSQTKARILNWRQALVFPDQPAVSDEAKDLIQRLICDPADRYGSAPIVFADDTLERGTPDSLVAEPDAIIHRMLGQGDAKDIKAHSWFRGIDWSQLHSSTPPFVPDLRETTDTSYFDQVDEEEVQRMLHVNSSSRSDDPSSETLDDQKRFAFVGFTYRAPKATAKGSPIASTSYVPARKETTINTVEESTDYGISPT</sequence>
<keyword evidence="5" id="KW-0808">Transferase</keyword>
<evidence type="ECO:0000256" key="8">
    <source>
        <dbReference type="ARBA" id="ARBA00022840"/>
    </source>
</evidence>
<evidence type="ECO:0000259" key="15">
    <source>
        <dbReference type="PROSITE" id="PS50108"/>
    </source>
</evidence>
<evidence type="ECO:0000256" key="5">
    <source>
        <dbReference type="ARBA" id="ARBA00022679"/>
    </source>
</evidence>
<dbReference type="InterPro" id="IPR000961">
    <property type="entry name" value="AGC-kinase_C"/>
</dbReference>
<proteinExistence type="inferred from homology"/>
<comment type="similarity">
    <text evidence="1">Belongs to the protein kinase superfamily. AGC Ser/Thr protein kinase family. DMPK subfamily.</text>
</comment>
<evidence type="ECO:0000313" key="18">
    <source>
        <dbReference type="Proteomes" id="UP001648503"/>
    </source>
</evidence>
<dbReference type="PROSITE" id="PS50108">
    <property type="entry name" value="CRIB"/>
    <property type="match status" value="1"/>
</dbReference>
<evidence type="ECO:0000256" key="12">
    <source>
        <dbReference type="PROSITE-ProRule" id="PRU10141"/>
    </source>
</evidence>
<accession>A0ABQ8EXJ2</accession>
<dbReference type="PROSITE" id="PS50011">
    <property type="entry name" value="PROTEIN_KINASE_DOM"/>
    <property type="match status" value="1"/>
</dbReference>
<dbReference type="PROSITE" id="PS51285">
    <property type="entry name" value="AGC_KINASE_CTER"/>
    <property type="match status" value="1"/>
</dbReference>
<dbReference type="SUPFAM" id="SSF56112">
    <property type="entry name" value="Protein kinase-like (PK-like)"/>
    <property type="match status" value="1"/>
</dbReference>
<dbReference type="EMBL" id="JAFCIX010000553">
    <property type="protein sequence ID" value="KAH6587766.1"/>
    <property type="molecule type" value="Genomic_DNA"/>
</dbReference>
<evidence type="ECO:0000313" key="17">
    <source>
        <dbReference type="EMBL" id="KAH6587766.1"/>
    </source>
</evidence>
<dbReference type="SMART" id="SM00133">
    <property type="entry name" value="S_TK_X"/>
    <property type="match status" value="1"/>
</dbReference>
<comment type="caution">
    <text evidence="17">The sequence shown here is derived from an EMBL/GenBank/DDBJ whole genome shotgun (WGS) entry which is preliminary data.</text>
</comment>
<evidence type="ECO:0000256" key="6">
    <source>
        <dbReference type="ARBA" id="ARBA00022741"/>
    </source>
</evidence>